<dbReference type="InterPro" id="IPR023214">
    <property type="entry name" value="HAD_sf"/>
</dbReference>
<keyword evidence="4" id="KW-0963">Cytoplasm</keyword>
<comment type="subcellular location">
    <subcellularLocation>
        <location evidence="2">Cytoplasm</location>
    </subcellularLocation>
</comment>
<dbReference type="STRING" id="105984.A0A427Y1H5"/>
<accession>A0A427Y1H5</accession>
<dbReference type="Pfam" id="PF13242">
    <property type="entry name" value="Hydrolase_like"/>
    <property type="match status" value="1"/>
</dbReference>
<dbReference type="GO" id="GO:0006457">
    <property type="term" value="P:protein folding"/>
    <property type="evidence" value="ECO:0007669"/>
    <property type="project" value="TreeGrafter"/>
</dbReference>
<dbReference type="Proteomes" id="UP000279236">
    <property type="component" value="Unassembled WGS sequence"/>
</dbReference>
<gene>
    <name evidence="11" type="ORF">EHS24_006376</name>
</gene>
<dbReference type="GO" id="GO:0046872">
    <property type="term" value="F:metal ion binding"/>
    <property type="evidence" value="ECO:0007669"/>
    <property type="project" value="UniProtKB-KW"/>
</dbReference>
<comment type="function">
    <text evidence="7">Required for nuclear movement. May interact between microtubules and nuclei and/or may be involved in the generation of force used to move nuclei during interphase.</text>
</comment>
<dbReference type="InterPro" id="IPR006357">
    <property type="entry name" value="HAD-SF_hydro_IIA"/>
</dbReference>
<dbReference type="InterPro" id="IPR007052">
    <property type="entry name" value="CS_dom"/>
</dbReference>
<evidence type="ECO:0000256" key="6">
    <source>
        <dbReference type="ARBA" id="ARBA00022842"/>
    </source>
</evidence>
<dbReference type="PANTHER" id="PTHR12356:SF3">
    <property type="entry name" value="NUCLEAR MIGRATION PROTEIN NUDC"/>
    <property type="match status" value="1"/>
</dbReference>
<comment type="similarity">
    <text evidence="3">Belongs to the HAD-like hydrolase superfamily.</text>
</comment>
<dbReference type="SUPFAM" id="SSF56784">
    <property type="entry name" value="HAD-like"/>
    <property type="match status" value="1"/>
</dbReference>
<feature type="compositionally biased region" description="Basic and acidic residues" evidence="9">
    <location>
        <begin position="26"/>
        <end position="35"/>
    </location>
</feature>
<evidence type="ECO:0000256" key="9">
    <source>
        <dbReference type="SAM" id="MobiDB-lite"/>
    </source>
</evidence>
<dbReference type="InterPro" id="IPR037898">
    <property type="entry name" value="NudC_fam"/>
</dbReference>
<dbReference type="EMBL" id="RSCE01000003">
    <property type="protein sequence ID" value="RSH84845.1"/>
    <property type="molecule type" value="Genomic_DNA"/>
</dbReference>
<dbReference type="OrthoDB" id="416217at2759"/>
<evidence type="ECO:0000256" key="8">
    <source>
        <dbReference type="ARBA" id="ARBA00068398"/>
    </source>
</evidence>
<dbReference type="Pfam" id="PF13344">
    <property type="entry name" value="Hydrolase_6"/>
    <property type="match status" value="1"/>
</dbReference>
<comment type="caution">
    <text evidence="11">The sequence shown here is derived from an EMBL/GenBank/DDBJ whole genome shotgun (WGS) entry which is preliminary data.</text>
</comment>
<evidence type="ECO:0000313" key="12">
    <source>
        <dbReference type="Proteomes" id="UP000279236"/>
    </source>
</evidence>
<dbReference type="Gene3D" id="3.40.50.1000">
    <property type="entry name" value="HAD superfamily/HAD-like"/>
    <property type="match status" value="2"/>
</dbReference>
<dbReference type="FunFam" id="2.60.40.790:FF:000001">
    <property type="entry name" value="Nuclear migration protein nudC"/>
    <property type="match status" value="1"/>
</dbReference>
<dbReference type="InterPro" id="IPR036412">
    <property type="entry name" value="HAD-like_sf"/>
</dbReference>
<dbReference type="GO" id="GO:0016791">
    <property type="term" value="F:phosphatase activity"/>
    <property type="evidence" value="ECO:0007669"/>
    <property type="project" value="InterPro"/>
</dbReference>
<protein>
    <recommendedName>
        <fullName evidence="8">Nuclear movement protein nudC</fullName>
    </recommendedName>
</protein>
<dbReference type="Gene3D" id="2.60.40.790">
    <property type="match status" value="1"/>
</dbReference>
<name>A0A427Y1H5_9TREE</name>
<proteinExistence type="inferred from homology"/>
<evidence type="ECO:0000256" key="4">
    <source>
        <dbReference type="ARBA" id="ARBA00022490"/>
    </source>
</evidence>
<comment type="cofactor">
    <cofactor evidence="1">
        <name>Mg(2+)</name>
        <dbReference type="ChEBI" id="CHEBI:18420"/>
    </cofactor>
</comment>
<keyword evidence="12" id="KW-1185">Reference proteome</keyword>
<dbReference type="CDD" id="cd06467">
    <property type="entry name" value="p23_NUDC_like"/>
    <property type="match status" value="1"/>
</dbReference>
<feature type="compositionally biased region" description="Polar residues" evidence="9">
    <location>
        <begin position="1"/>
        <end position="12"/>
    </location>
</feature>
<organism evidence="11 12">
    <name type="scientific">Apiotrichum porosum</name>
    <dbReference type="NCBI Taxonomy" id="105984"/>
    <lineage>
        <taxon>Eukaryota</taxon>
        <taxon>Fungi</taxon>
        <taxon>Dikarya</taxon>
        <taxon>Basidiomycota</taxon>
        <taxon>Agaricomycotina</taxon>
        <taxon>Tremellomycetes</taxon>
        <taxon>Trichosporonales</taxon>
        <taxon>Trichosporonaceae</taxon>
        <taxon>Apiotrichum</taxon>
    </lineage>
</organism>
<feature type="domain" description="CS" evidence="10">
    <location>
        <begin position="36"/>
        <end position="128"/>
    </location>
</feature>
<dbReference type="RefSeq" id="XP_028478293.1">
    <property type="nucleotide sequence ID" value="XM_028621841.1"/>
</dbReference>
<dbReference type="Pfam" id="PF04969">
    <property type="entry name" value="CS"/>
    <property type="match status" value="1"/>
</dbReference>
<dbReference type="PROSITE" id="PS51203">
    <property type="entry name" value="CS"/>
    <property type="match status" value="1"/>
</dbReference>
<dbReference type="GO" id="GO:0005737">
    <property type="term" value="C:cytoplasm"/>
    <property type="evidence" value="ECO:0007669"/>
    <property type="project" value="UniProtKB-SubCell"/>
</dbReference>
<dbReference type="AlphaFoldDB" id="A0A427Y1H5"/>
<evidence type="ECO:0000256" key="1">
    <source>
        <dbReference type="ARBA" id="ARBA00001946"/>
    </source>
</evidence>
<evidence type="ECO:0000256" key="2">
    <source>
        <dbReference type="ARBA" id="ARBA00004496"/>
    </source>
</evidence>
<dbReference type="SUPFAM" id="SSF49764">
    <property type="entry name" value="HSP20-like chaperones"/>
    <property type="match status" value="1"/>
</dbReference>
<keyword evidence="5" id="KW-0479">Metal-binding</keyword>
<evidence type="ECO:0000256" key="3">
    <source>
        <dbReference type="ARBA" id="ARBA00007958"/>
    </source>
</evidence>
<dbReference type="GO" id="GO:0051082">
    <property type="term" value="F:unfolded protein binding"/>
    <property type="evidence" value="ECO:0007669"/>
    <property type="project" value="TreeGrafter"/>
</dbReference>
<evidence type="ECO:0000313" key="11">
    <source>
        <dbReference type="EMBL" id="RSH84845.1"/>
    </source>
</evidence>
<keyword evidence="6" id="KW-0460">Magnesium</keyword>
<dbReference type="InterPro" id="IPR008978">
    <property type="entry name" value="HSP20-like_chaperone"/>
</dbReference>
<evidence type="ECO:0000256" key="7">
    <source>
        <dbReference type="ARBA" id="ARBA00059400"/>
    </source>
</evidence>
<evidence type="ECO:0000256" key="5">
    <source>
        <dbReference type="ARBA" id="ARBA00022723"/>
    </source>
</evidence>
<evidence type="ECO:0000259" key="10">
    <source>
        <dbReference type="PROSITE" id="PS51203"/>
    </source>
</evidence>
<feature type="region of interest" description="Disordered" evidence="9">
    <location>
        <begin position="1"/>
        <end position="39"/>
    </location>
</feature>
<dbReference type="InterPro" id="IPR006355">
    <property type="entry name" value="LHPP/HDHD2"/>
</dbReference>
<sequence>MSFTTNEPVTDSMSKEEKAAQVAQDAADRERERTEQAALPYSWNQDLKTVTVNVPLPAGTRAKDLNVVMDRTKLKVQVKGEEAIMEGALFEDIAKDDSSWTIDNGILTFELEKLSGHIGSHRWWPHVLTHHPKLDTTKIKPEDSKLSDLDPETRGMVEKMMFDNKQKAMGKPTSDELRKLEAIDKFQKMHPEMDFSQIPRSQTKADIALSAEKSIPFIFRIYPPPYNDACLKALLIDLNGTLHVGPNLTPRAAAAVDRLRAAKVPFVFCSNSTKESEIRLLARLNKMGLSAAQDELLTSLGACRSLVERRGLRPFLLLSSEAQEEFAGLDLSPPHNAVVLGLHPQSFGYDNLNTAFRILKREPLHGVDADNGDDATTTPQPVLIAPHTAAFHQAPDTGSFPSGLSLGIGAYVRALEAASGVTAEVVGKPTRSFYELAIARIETMYGVTLESGEVGIVGDDVRNDLGVGAQELGLKRILVRTGKYRAGVEEGSKPDAVYDTFADLVDDLVLS</sequence>
<reference evidence="11 12" key="1">
    <citation type="submission" date="2018-11" db="EMBL/GenBank/DDBJ databases">
        <title>Genome sequence of Apiotrichum porosum DSM 27194.</title>
        <authorList>
            <person name="Aliyu H."/>
            <person name="Gorte O."/>
            <person name="Ochsenreither K."/>
        </authorList>
    </citation>
    <scope>NUCLEOTIDE SEQUENCE [LARGE SCALE GENOMIC DNA]</scope>
    <source>
        <strain evidence="11 12">DSM 27194</strain>
    </source>
</reference>
<dbReference type="GeneID" id="39590919"/>
<dbReference type="NCBIfam" id="TIGR01458">
    <property type="entry name" value="HAD-SF-IIA-hyp3"/>
    <property type="match status" value="1"/>
</dbReference>
<dbReference type="PANTHER" id="PTHR12356">
    <property type="entry name" value="NUCLEAR MOVEMENT PROTEIN NUDC"/>
    <property type="match status" value="1"/>
</dbReference>